<evidence type="ECO:0000259" key="6">
    <source>
        <dbReference type="Pfam" id="PF01509"/>
    </source>
</evidence>
<sequence>MKELTDPDVIPVWQPQGYSTYQITKEIAAKTGKKATHTGVLDPMAEGVIIVLTGDRRLEKNTFSNGTKKYEFDLVFGLSTDSFDGMGLVTQIDLSNKPFKKCIGKVLPLMVGDYSQTVPLFSAQRVNGKKLFMYPRLGLPSPELPVKKGTIFNLELIGYSQIQLAPLITEITEKIKKIRLGEFRQEQILLGWKSLSESIDVNEMLVQATFKVETSRGLYIRSLSQDICYKLGVLGFVTRLVRTQNGIYTKNECCTVEEVC</sequence>
<feature type="domain" description="Pseudouridine synthase II N-terminal" evidence="6">
    <location>
        <begin position="33"/>
        <end position="162"/>
    </location>
</feature>
<comment type="catalytic activity">
    <reaction evidence="1">
        <text>uridine(55) in tRNA = pseudouridine(55) in tRNA</text>
        <dbReference type="Rhea" id="RHEA:42532"/>
        <dbReference type="Rhea" id="RHEA-COMP:10101"/>
        <dbReference type="Rhea" id="RHEA-COMP:10102"/>
        <dbReference type="ChEBI" id="CHEBI:65314"/>
        <dbReference type="ChEBI" id="CHEBI:65315"/>
        <dbReference type="EC" id="5.4.99.25"/>
    </reaction>
</comment>
<evidence type="ECO:0000313" key="8">
    <source>
        <dbReference type="Proteomes" id="UP000526033"/>
    </source>
</evidence>
<dbReference type="Proteomes" id="UP000526033">
    <property type="component" value="Unassembled WGS sequence"/>
</dbReference>
<dbReference type="GO" id="GO:0003723">
    <property type="term" value="F:RNA binding"/>
    <property type="evidence" value="ECO:0007669"/>
    <property type="project" value="InterPro"/>
</dbReference>
<evidence type="ECO:0000256" key="3">
    <source>
        <dbReference type="ARBA" id="ARBA00012787"/>
    </source>
</evidence>
<dbReference type="InterPro" id="IPR002501">
    <property type="entry name" value="PsdUridine_synth_N"/>
</dbReference>
<organism evidence="7 8">
    <name type="scientific">candidate division WWE3 bacterium</name>
    <dbReference type="NCBI Taxonomy" id="2053526"/>
    <lineage>
        <taxon>Bacteria</taxon>
        <taxon>Katanobacteria</taxon>
    </lineage>
</organism>
<dbReference type="EMBL" id="JAAZNL010000057">
    <property type="protein sequence ID" value="NMB70407.1"/>
    <property type="molecule type" value="Genomic_DNA"/>
</dbReference>
<dbReference type="GO" id="GO:0160148">
    <property type="term" value="F:tRNA pseudouridine(55) synthase activity"/>
    <property type="evidence" value="ECO:0007669"/>
    <property type="project" value="UniProtKB-EC"/>
</dbReference>
<dbReference type="PANTHER" id="PTHR13767">
    <property type="entry name" value="TRNA-PSEUDOURIDINE SYNTHASE"/>
    <property type="match status" value="1"/>
</dbReference>
<keyword evidence="5" id="KW-0413">Isomerase</keyword>
<dbReference type="Pfam" id="PF01509">
    <property type="entry name" value="TruB_N"/>
    <property type="match status" value="1"/>
</dbReference>
<dbReference type="InterPro" id="IPR020103">
    <property type="entry name" value="PsdUridine_synth_cat_dom_sf"/>
</dbReference>
<dbReference type="InterPro" id="IPR014780">
    <property type="entry name" value="tRNA_psdUridine_synth_TruB"/>
</dbReference>
<dbReference type="SUPFAM" id="SSF55120">
    <property type="entry name" value="Pseudouridine synthase"/>
    <property type="match status" value="1"/>
</dbReference>
<dbReference type="GO" id="GO:1990481">
    <property type="term" value="P:mRNA pseudouridine synthesis"/>
    <property type="evidence" value="ECO:0007669"/>
    <property type="project" value="TreeGrafter"/>
</dbReference>
<reference evidence="7 8" key="1">
    <citation type="journal article" date="2020" name="Biotechnol. Biofuels">
        <title>New insights from the biogas microbiome by comprehensive genome-resolved metagenomics of nearly 1600 species originating from multiple anaerobic digesters.</title>
        <authorList>
            <person name="Campanaro S."/>
            <person name="Treu L."/>
            <person name="Rodriguez-R L.M."/>
            <person name="Kovalovszki A."/>
            <person name="Ziels R.M."/>
            <person name="Maus I."/>
            <person name="Zhu X."/>
            <person name="Kougias P.G."/>
            <person name="Basile A."/>
            <person name="Luo G."/>
            <person name="Schluter A."/>
            <person name="Konstantinidis K.T."/>
            <person name="Angelidaki I."/>
        </authorList>
    </citation>
    <scope>NUCLEOTIDE SEQUENCE [LARGE SCALE GENOMIC DNA]</scope>
    <source>
        <strain evidence="7">AS27yjCOA_165</strain>
    </source>
</reference>
<dbReference type="EC" id="5.4.99.25" evidence="3"/>
<dbReference type="PANTHER" id="PTHR13767:SF2">
    <property type="entry name" value="PSEUDOURIDYLATE SYNTHASE TRUB1"/>
    <property type="match status" value="1"/>
</dbReference>
<accession>A0A7X9DLM2</accession>
<proteinExistence type="inferred from homology"/>
<evidence type="ECO:0000256" key="2">
    <source>
        <dbReference type="ARBA" id="ARBA00005642"/>
    </source>
</evidence>
<keyword evidence="4" id="KW-0819">tRNA processing</keyword>
<name>A0A7X9DLM2_UNCKA</name>
<gene>
    <name evidence="7" type="ORF">GYA27_04410</name>
</gene>
<evidence type="ECO:0000313" key="7">
    <source>
        <dbReference type="EMBL" id="NMB70407.1"/>
    </source>
</evidence>
<comment type="caution">
    <text evidence="7">The sequence shown here is derived from an EMBL/GenBank/DDBJ whole genome shotgun (WGS) entry which is preliminary data.</text>
</comment>
<protein>
    <recommendedName>
        <fullName evidence="3">tRNA pseudouridine(55) synthase</fullName>
        <ecNumber evidence="3">5.4.99.25</ecNumber>
    </recommendedName>
</protein>
<comment type="similarity">
    <text evidence="2">Belongs to the pseudouridine synthase TruB family. Type 1 subfamily.</text>
</comment>
<evidence type="ECO:0000256" key="4">
    <source>
        <dbReference type="ARBA" id="ARBA00022694"/>
    </source>
</evidence>
<dbReference type="Gene3D" id="3.30.2350.10">
    <property type="entry name" value="Pseudouridine synthase"/>
    <property type="match status" value="1"/>
</dbReference>
<dbReference type="GO" id="GO:0006400">
    <property type="term" value="P:tRNA modification"/>
    <property type="evidence" value="ECO:0007669"/>
    <property type="project" value="TreeGrafter"/>
</dbReference>
<evidence type="ECO:0000256" key="1">
    <source>
        <dbReference type="ARBA" id="ARBA00000385"/>
    </source>
</evidence>
<evidence type="ECO:0000256" key="5">
    <source>
        <dbReference type="ARBA" id="ARBA00023235"/>
    </source>
</evidence>
<dbReference type="AlphaFoldDB" id="A0A7X9DLM2"/>